<organism evidence="1 2">
    <name type="scientific">Alteraurantiacibacter buctensis</name>
    <dbReference type="NCBI Taxonomy" id="1503981"/>
    <lineage>
        <taxon>Bacteria</taxon>
        <taxon>Pseudomonadati</taxon>
        <taxon>Pseudomonadota</taxon>
        <taxon>Alphaproteobacteria</taxon>
        <taxon>Sphingomonadales</taxon>
        <taxon>Erythrobacteraceae</taxon>
        <taxon>Alteraurantiacibacter</taxon>
    </lineage>
</organism>
<protein>
    <recommendedName>
        <fullName evidence="3">DUF2946 domain-containing protein</fullName>
    </recommendedName>
</protein>
<dbReference type="OrthoDB" id="7605547at2"/>
<name>A0A844YYY0_9SPHN</name>
<evidence type="ECO:0000313" key="2">
    <source>
        <dbReference type="Proteomes" id="UP000466966"/>
    </source>
</evidence>
<evidence type="ECO:0000313" key="1">
    <source>
        <dbReference type="EMBL" id="MXO73535.1"/>
    </source>
</evidence>
<sequence length="136" mass="14507">MPDFFAYVRRGADTVTFTLRPVALRPLAILLALVMLVFATVADAATCGTEPAFSSDAEIMTFVHQAEAQGGDDPGNTDAPVEQHGVCAHGHCHHGSNVENVVADVESPRPLTVHLAARFARLPSVEREILSPPPRA</sequence>
<accession>A0A844YYY0</accession>
<gene>
    <name evidence="1" type="ORF">GRI99_18130</name>
</gene>
<dbReference type="RefSeq" id="WP_160773467.1">
    <property type="nucleotide sequence ID" value="NZ_WTYV01000012.1"/>
</dbReference>
<evidence type="ECO:0008006" key="3">
    <source>
        <dbReference type="Google" id="ProtNLM"/>
    </source>
</evidence>
<dbReference type="EMBL" id="WTYV01000012">
    <property type="protein sequence ID" value="MXO73535.1"/>
    <property type="molecule type" value="Genomic_DNA"/>
</dbReference>
<proteinExistence type="predicted"/>
<reference evidence="1 2" key="1">
    <citation type="submission" date="2019-12" db="EMBL/GenBank/DDBJ databases">
        <title>Genomic-based taxomic classification of the family Erythrobacteraceae.</title>
        <authorList>
            <person name="Xu L."/>
        </authorList>
    </citation>
    <scope>NUCLEOTIDE SEQUENCE [LARGE SCALE GENOMIC DNA]</scope>
    <source>
        <strain evidence="1 2">M0322</strain>
    </source>
</reference>
<dbReference type="AlphaFoldDB" id="A0A844YYY0"/>
<dbReference type="Proteomes" id="UP000466966">
    <property type="component" value="Unassembled WGS sequence"/>
</dbReference>
<keyword evidence="2" id="KW-1185">Reference proteome</keyword>
<comment type="caution">
    <text evidence="1">The sequence shown here is derived from an EMBL/GenBank/DDBJ whole genome shotgun (WGS) entry which is preliminary data.</text>
</comment>